<evidence type="ECO:0000313" key="2">
    <source>
        <dbReference type="Proteomes" id="UP000266723"/>
    </source>
</evidence>
<evidence type="ECO:0000313" key="1">
    <source>
        <dbReference type="EMBL" id="KAF3533533.1"/>
    </source>
</evidence>
<comment type="caution">
    <text evidence="1">The sequence shown here is derived from an EMBL/GenBank/DDBJ whole genome shotgun (WGS) entry which is preliminary data.</text>
</comment>
<proteinExistence type="predicted"/>
<dbReference type="EMBL" id="QGKV02001507">
    <property type="protein sequence ID" value="KAF3533533.1"/>
    <property type="molecule type" value="Genomic_DNA"/>
</dbReference>
<name>A0ABQ7BLX0_BRACR</name>
<keyword evidence="2" id="KW-1185">Reference proteome</keyword>
<reference evidence="1 2" key="1">
    <citation type="journal article" date="2020" name="BMC Genomics">
        <title>Intraspecific diversification of the crop wild relative Brassica cretica Lam. using demographic model selection.</title>
        <authorList>
            <person name="Kioukis A."/>
            <person name="Michalopoulou V.A."/>
            <person name="Briers L."/>
            <person name="Pirintsos S."/>
            <person name="Studholme D.J."/>
            <person name="Pavlidis P."/>
            <person name="Sarris P.F."/>
        </authorList>
    </citation>
    <scope>NUCLEOTIDE SEQUENCE [LARGE SCALE GENOMIC DNA]</scope>
    <source>
        <strain evidence="2">cv. PFS-1207/04</strain>
    </source>
</reference>
<gene>
    <name evidence="1" type="ORF">DY000_02043481</name>
</gene>
<protein>
    <submittedName>
        <fullName evidence="1">Uncharacterized protein</fullName>
    </submittedName>
</protein>
<dbReference type="Proteomes" id="UP000266723">
    <property type="component" value="Unassembled WGS sequence"/>
</dbReference>
<organism evidence="1 2">
    <name type="scientific">Brassica cretica</name>
    <name type="common">Mustard</name>
    <dbReference type="NCBI Taxonomy" id="69181"/>
    <lineage>
        <taxon>Eukaryota</taxon>
        <taxon>Viridiplantae</taxon>
        <taxon>Streptophyta</taxon>
        <taxon>Embryophyta</taxon>
        <taxon>Tracheophyta</taxon>
        <taxon>Spermatophyta</taxon>
        <taxon>Magnoliopsida</taxon>
        <taxon>eudicotyledons</taxon>
        <taxon>Gunneridae</taxon>
        <taxon>Pentapetalae</taxon>
        <taxon>rosids</taxon>
        <taxon>malvids</taxon>
        <taxon>Brassicales</taxon>
        <taxon>Brassicaceae</taxon>
        <taxon>Brassiceae</taxon>
        <taxon>Brassica</taxon>
    </lineage>
</organism>
<sequence>MEWASTATVGLASTATIGKSVASPSNSDSGMWRLLQLCHLRLMTPEVLDEISIGDWCSSTLGTQR</sequence>
<accession>A0ABQ7BLX0</accession>